<evidence type="ECO:0000313" key="1">
    <source>
        <dbReference type="EMBL" id="MBZ2165895.1"/>
    </source>
</evidence>
<accession>A0A8T5V2J5</accession>
<name>A0A8T5V2J5_9EURY</name>
<protein>
    <submittedName>
        <fullName evidence="1">Uncharacterized protein</fullName>
    </submittedName>
</protein>
<reference evidence="2" key="1">
    <citation type="journal article" date="2022" name="Microbiol. Resour. Announc.">
        <title>Draft Genome Sequence of a Methanogenic Archaeon from West Spitsbergen Permafrost.</title>
        <authorList>
            <person name="Trubitsyn V."/>
            <person name="Rivkina E."/>
            <person name="Shcherbakova V."/>
        </authorList>
    </citation>
    <scope>NUCLEOTIDE SEQUENCE [LARGE SCALE GENOMIC DNA]</scope>
    <source>
        <strain evidence="2">VT</strain>
    </source>
</reference>
<gene>
    <name evidence="1" type="ORF">K8N75_07570</name>
</gene>
<keyword evidence="2" id="KW-1185">Reference proteome</keyword>
<dbReference type="EMBL" id="JAIOUQ010000008">
    <property type="protein sequence ID" value="MBZ2165895.1"/>
    <property type="molecule type" value="Genomic_DNA"/>
</dbReference>
<comment type="caution">
    <text evidence="1">The sequence shown here is derived from an EMBL/GenBank/DDBJ whole genome shotgun (WGS) entry which is preliminary data.</text>
</comment>
<dbReference type="Proteomes" id="UP000825933">
    <property type="component" value="Unassembled WGS sequence"/>
</dbReference>
<proteinExistence type="predicted"/>
<dbReference type="AlphaFoldDB" id="A0A8T5V2J5"/>
<dbReference type="RefSeq" id="WP_223791489.1">
    <property type="nucleotide sequence ID" value="NZ_JAIOUQ010000008.1"/>
</dbReference>
<sequence>MKSNVKWDKKEVYEYIKPRLWLYLFRESSPKLKINPENLEIGESHIDILKRVHFLLSAEVKDLVNILPQLMRNLSHSTQKEVIRSQGIIKGRIDWNLTYKERYGSGYNDKSIFMCKPASRMYDLPENQILKYILTNIAEIAETFQFIKPEENIEIEYLKDNWQDDIIGSNHTIKKALNNIYIQNLTKTKRIKPRDLQRLRTHRNRIYRNEILKCYELYDKIFHNNQLETIKSLIGNQLLKPTKEEDLYEIYALFHIIDQLGTKQKNTPNSTLDINLIMAHQKKPYTAQYQDPETTIKIYYQQIPCPLAQNSQYKDILKKYSLNVRSRLPDIILEIEQKNKIQYKIIEIKLTERREYIVDSMYKLLGYLKDFEKCINNSNNPKGILIIWNGIKTETIETYEEEEILILNNKNLNNYKF</sequence>
<organism evidence="1 2">
    <name type="scientific">Methanobacterium spitsbergense</name>
    <dbReference type="NCBI Taxonomy" id="2874285"/>
    <lineage>
        <taxon>Archaea</taxon>
        <taxon>Methanobacteriati</taxon>
        <taxon>Methanobacteriota</taxon>
        <taxon>Methanomada group</taxon>
        <taxon>Methanobacteria</taxon>
        <taxon>Methanobacteriales</taxon>
        <taxon>Methanobacteriaceae</taxon>
        <taxon>Methanobacterium</taxon>
    </lineage>
</organism>
<evidence type="ECO:0000313" key="2">
    <source>
        <dbReference type="Proteomes" id="UP000825933"/>
    </source>
</evidence>